<evidence type="ECO:0000313" key="3">
    <source>
        <dbReference type="Proteomes" id="UP000722989"/>
    </source>
</evidence>
<accession>A0ABX0XUS7</accession>
<protein>
    <submittedName>
        <fullName evidence="2">Helix-turn-helix transcriptional regulator</fullName>
    </submittedName>
</protein>
<dbReference type="RefSeq" id="WP_167923900.1">
    <property type="nucleotide sequence ID" value="NZ_JAATVY010000002.1"/>
</dbReference>
<dbReference type="CDD" id="cd00093">
    <property type="entry name" value="HTH_XRE"/>
    <property type="match status" value="1"/>
</dbReference>
<dbReference type="SUPFAM" id="SSF47413">
    <property type="entry name" value="lambda repressor-like DNA-binding domains"/>
    <property type="match status" value="1"/>
</dbReference>
<feature type="domain" description="HTH cro/C1-type" evidence="1">
    <location>
        <begin position="13"/>
        <end position="69"/>
    </location>
</feature>
<name>A0ABX0XUS7_9ACTN</name>
<sequence>MRVRTPTELGALVRDRRRDQGLSQEALATRARVSRRWLAALEAGKPSAEVGLVLSTLEALNQEVSVDDRAGTTPTVDLDAVLAAVDEEDR</sequence>
<keyword evidence="3" id="KW-1185">Reference proteome</keyword>
<dbReference type="Gene3D" id="1.10.260.40">
    <property type="entry name" value="lambda repressor-like DNA-binding domains"/>
    <property type="match status" value="1"/>
</dbReference>
<gene>
    <name evidence="2" type="ORF">HC031_04770</name>
</gene>
<dbReference type="SMART" id="SM00530">
    <property type="entry name" value="HTH_XRE"/>
    <property type="match status" value="1"/>
</dbReference>
<proteinExistence type="predicted"/>
<dbReference type="PROSITE" id="PS50943">
    <property type="entry name" value="HTH_CROC1"/>
    <property type="match status" value="1"/>
</dbReference>
<organism evidence="2 3">
    <name type="scientific">Planosporangium thailandense</name>
    <dbReference type="NCBI Taxonomy" id="765197"/>
    <lineage>
        <taxon>Bacteria</taxon>
        <taxon>Bacillati</taxon>
        <taxon>Actinomycetota</taxon>
        <taxon>Actinomycetes</taxon>
        <taxon>Micromonosporales</taxon>
        <taxon>Micromonosporaceae</taxon>
        <taxon>Planosporangium</taxon>
    </lineage>
</organism>
<reference evidence="2 3" key="1">
    <citation type="submission" date="2020-03" db="EMBL/GenBank/DDBJ databases">
        <title>WGS of the type strain of Planosporangium spp.</title>
        <authorList>
            <person name="Thawai C."/>
        </authorList>
    </citation>
    <scope>NUCLEOTIDE SEQUENCE [LARGE SCALE GENOMIC DNA]</scope>
    <source>
        <strain evidence="2 3">TBRC 5610</strain>
    </source>
</reference>
<dbReference type="EMBL" id="JAATVY010000002">
    <property type="protein sequence ID" value="NJC69039.1"/>
    <property type="molecule type" value="Genomic_DNA"/>
</dbReference>
<dbReference type="InterPro" id="IPR010982">
    <property type="entry name" value="Lambda_DNA-bd_dom_sf"/>
</dbReference>
<evidence type="ECO:0000313" key="2">
    <source>
        <dbReference type="EMBL" id="NJC69039.1"/>
    </source>
</evidence>
<dbReference type="Pfam" id="PF13560">
    <property type="entry name" value="HTH_31"/>
    <property type="match status" value="1"/>
</dbReference>
<dbReference type="InterPro" id="IPR001387">
    <property type="entry name" value="Cro/C1-type_HTH"/>
</dbReference>
<evidence type="ECO:0000259" key="1">
    <source>
        <dbReference type="PROSITE" id="PS50943"/>
    </source>
</evidence>
<comment type="caution">
    <text evidence="2">The sequence shown here is derived from an EMBL/GenBank/DDBJ whole genome shotgun (WGS) entry which is preliminary data.</text>
</comment>
<dbReference type="Proteomes" id="UP000722989">
    <property type="component" value="Unassembled WGS sequence"/>
</dbReference>